<comment type="caution">
    <text evidence="2">The sequence shown here is derived from an EMBL/GenBank/DDBJ whole genome shotgun (WGS) entry which is preliminary data.</text>
</comment>
<name>A0A5N4AVG9_PHOPY</name>
<keyword evidence="3" id="KW-1185">Reference proteome</keyword>
<evidence type="ECO:0000313" key="2">
    <source>
        <dbReference type="EMBL" id="KAB0801329.1"/>
    </source>
</evidence>
<organism evidence="2 3">
    <name type="scientific">Photinus pyralis</name>
    <name type="common">Common eastern firefly</name>
    <name type="synonym">Lampyris pyralis</name>
    <dbReference type="NCBI Taxonomy" id="7054"/>
    <lineage>
        <taxon>Eukaryota</taxon>
        <taxon>Metazoa</taxon>
        <taxon>Ecdysozoa</taxon>
        <taxon>Arthropoda</taxon>
        <taxon>Hexapoda</taxon>
        <taxon>Insecta</taxon>
        <taxon>Pterygota</taxon>
        <taxon>Neoptera</taxon>
        <taxon>Endopterygota</taxon>
        <taxon>Coleoptera</taxon>
        <taxon>Polyphaga</taxon>
        <taxon>Elateriformia</taxon>
        <taxon>Elateroidea</taxon>
        <taxon>Lampyridae</taxon>
        <taxon>Lampyrinae</taxon>
        <taxon>Photinus</taxon>
    </lineage>
</organism>
<reference evidence="2 3" key="1">
    <citation type="journal article" date="2018" name="Elife">
        <title>Firefly genomes illuminate parallel origins of bioluminescence in beetles.</title>
        <authorList>
            <person name="Fallon T.R."/>
            <person name="Lower S.E."/>
            <person name="Chang C.H."/>
            <person name="Bessho-Uehara M."/>
            <person name="Martin G.J."/>
            <person name="Bewick A.J."/>
            <person name="Behringer M."/>
            <person name="Debat H.J."/>
            <person name="Wong I."/>
            <person name="Day J.C."/>
            <person name="Suvorov A."/>
            <person name="Silva C.J."/>
            <person name="Stanger-Hall K.F."/>
            <person name="Hall D.W."/>
            <person name="Schmitz R.J."/>
            <person name="Nelson D.R."/>
            <person name="Lewis S.M."/>
            <person name="Shigenobu S."/>
            <person name="Bybee S.M."/>
            <person name="Larracuente A.M."/>
            <person name="Oba Y."/>
            <person name="Weng J.K."/>
        </authorList>
    </citation>
    <scope>NUCLEOTIDE SEQUENCE [LARGE SCALE GENOMIC DNA]</scope>
    <source>
        <strain evidence="2">1611_PpyrPB1</strain>
        <tissue evidence="2">Whole body</tissue>
    </source>
</reference>
<dbReference type="Proteomes" id="UP000327044">
    <property type="component" value="Unassembled WGS sequence"/>
</dbReference>
<evidence type="ECO:0000256" key="1">
    <source>
        <dbReference type="SAM" id="MobiDB-lite"/>
    </source>
</evidence>
<dbReference type="AlphaFoldDB" id="A0A5N4AVG9"/>
<evidence type="ECO:0000313" key="3">
    <source>
        <dbReference type="Proteomes" id="UP000327044"/>
    </source>
</evidence>
<gene>
    <name evidence="2" type="ORF">PPYR_05683</name>
</gene>
<accession>A0A5N4AVG9</accession>
<sequence length="251" mass="27412">MAPAATVTSSEGAPDPPDFDDRESPVLQINNEDDLPEAFLHVLGEDPRQNTPAPFDLHEALNSRWSHVIANGLVSSERDSLFKSYQLPSNCVALTPPILNPEISSILSGPNLKRDNAYLQMQTQLSHGSSALASAVHLILENKEIISQDLTARLLAGLSDASRIHLDLLHQMSQLRLTLIYPSLSKSVKVIVEKSTPLQFLFGKELGEQIKAAKLVAKAGKDLKAPITHLYCFVQTDFSKVCQGGKGGRER</sequence>
<protein>
    <submittedName>
        <fullName evidence="2">Uncharacterized protein</fullName>
    </submittedName>
</protein>
<dbReference type="InParanoid" id="A0A5N4AVG9"/>
<dbReference type="PANTHER" id="PTHR34239:SF2">
    <property type="entry name" value="TRANSPOSABLE ELEMENT P TRANSPOSASE_THAP9 CONSERVED DOMAIN-CONTAINING PROTEIN"/>
    <property type="match status" value="1"/>
</dbReference>
<proteinExistence type="predicted"/>
<feature type="region of interest" description="Disordered" evidence="1">
    <location>
        <begin position="1"/>
        <end position="25"/>
    </location>
</feature>
<dbReference type="PANTHER" id="PTHR34239">
    <property type="entry name" value="APPLE DOMAIN-CONTAINING PROTEIN"/>
    <property type="match status" value="1"/>
</dbReference>
<dbReference type="EMBL" id="VVIM01000003">
    <property type="protein sequence ID" value="KAB0801329.1"/>
    <property type="molecule type" value="Genomic_DNA"/>
</dbReference>
<feature type="compositionally biased region" description="Polar residues" evidence="1">
    <location>
        <begin position="1"/>
        <end position="11"/>
    </location>
</feature>